<evidence type="ECO:0000313" key="4">
    <source>
        <dbReference type="Proteomes" id="UP001152795"/>
    </source>
</evidence>
<evidence type="ECO:0000313" key="3">
    <source>
        <dbReference type="EMBL" id="CAB4043292.1"/>
    </source>
</evidence>
<reference evidence="3" key="1">
    <citation type="submission" date="2020-04" db="EMBL/GenBank/DDBJ databases">
        <authorList>
            <person name="Alioto T."/>
            <person name="Alioto T."/>
            <person name="Gomez Garrido J."/>
        </authorList>
    </citation>
    <scope>NUCLEOTIDE SEQUENCE</scope>
    <source>
        <strain evidence="3">A484AB</strain>
    </source>
</reference>
<evidence type="ECO:0000256" key="2">
    <source>
        <dbReference type="PROSITE-ProRule" id="PRU00104"/>
    </source>
</evidence>
<dbReference type="GO" id="GO:0016874">
    <property type="term" value="F:ligase activity"/>
    <property type="evidence" value="ECO:0007669"/>
    <property type="project" value="UniProtKB-KW"/>
</dbReference>
<dbReference type="GO" id="GO:0004842">
    <property type="term" value="F:ubiquitin-protein transferase activity"/>
    <property type="evidence" value="ECO:0007669"/>
    <property type="project" value="InterPro"/>
</dbReference>
<proteinExistence type="predicted"/>
<dbReference type="InterPro" id="IPR035983">
    <property type="entry name" value="Hect_E3_ubiquitin_ligase"/>
</dbReference>
<dbReference type="Gene3D" id="3.90.1750.10">
    <property type="entry name" value="Hect, E3 ligase catalytic domains"/>
    <property type="match status" value="1"/>
</dbReference>
<dbReference type="EMBL" id="CACRXK020031998">
    <property type="protein sequence ID" value="CAB4043292.1"/>
    <property type="molecule type" value="Genomic_DNA"/>
</dbReference>
<feature type="non-terminal residue" evidence="3">
    <location>
        <position position="1"/>
    </location>
</feature>
<evidence type="ECO:0000256" key="1">
    <source>
        <dbReference type="ARBA" id="ARBA00022786"/>
    </source>
</evidence>
<gene>
    <name evidence="3" type="ORF">PACLA_8A007360</name>
</gene>
<dbReference type="AlphaFoldDB" id="A0A6S7LSQ3"/>
<keyword evidence="4" id="KW-1185">Reference proteome</keyword>
<dbReference type="OrthoDB" id="5948939at2759"/>
<dbReference type="InterPro" id="IPR000569">
    <property type="entry name" value="HECT_dom"/>
</dbReference>
<dbReference type="SUPFAM" id="SSF56204">
    <property type="entry name" value="Hect, E3 ligase catalytic domain"/>
    <property type="match status" value="1"/>
</dbReference>
<organism evidence="3 4">
    <name type="scientific">Paramuricea clavata</name>
    <name type="common">Red gorgonian</name>
    <name type="synonym">Violescent sea-whip</name>
    <dbReference type="NCBI Taxonomy" id="317549"/>
    <lineage>
        <taxon>Eukaryota</taxon>
        <taxon>Metazoa</taxon>
        <taxon>Cnidaria</taxon>
        <taxon>Anthozoa</taxon>
        <taxon>Octocorallia</taxon>
        <taxon>Malacalcyonacea</taxon>
        <taxon>Plexauridae</taxon>
        <taxon>Paramuricea</taxon>
    </lineage>
</organism>
<dbReference type="PROSITE" id="PS50237">
    <property type="entry name" value="HECT"/>
    <property type="match status" value="1"/>
</dbReference>
<sequence length="150" mass="17112">PEVHDDPDTHNEPEDIADDDELWDTPLLEYVVFAGNPSQSLKRFTRAAVNTFGEEMDVVINRNKDMLQQVVRKYKHPEFDITKPLNVSFVNEPGVDAGGLTREYFHILMDRLQKQLGSLDLFEGRKGHLLPMHNYDLVSGGLFVMVGKMV</sequence>
<dbReference type="Proteomes" id="UP001152795">
    <property type="component" value="Unassembled WGS sequence"/>
</dbReference>
<protein>
    <submittedName>
        <fullName evidence="3">G2 M phase-specific E3 ubiquitin- ligase</fullName>
    </submittedName>
</protein>
<keyword evidence="1 2" id="KW-0833">Ubl conjugation pathway</keyword>
<comment type="caution">
    <text evidence="3">The sequence shown here is derived from an EMBL/GenBank/DDBJ whole genome shotgun (WGS) entry which is preliminary data.</text>
</comment>
<keyword evidence="3" id="KW-0436">Ligase</keyword>
<accession>A0A6S7LSQ3</accession>
<comment type="caution">
    <text evidence="2">Lacks conserved residue(s) required for the propagation of feature annotation.</text>
</comment>
<name>A0A6S7LSQ3_PARCT</name>